<accession>A0ABW1K5Y0</accession>
<keyword evidence="1" id="KW-0472">Membrane</keyword>
<gene>
    <name evidence="2" type="ORF">ACFP2T_13390</name>
</gene>
<reference evidence="3" key="1">
    <citation type="journal article" date="2019" name="Int. J. Syst. Evol. Microbiol.">
        <title>The Global Catalogue of Microorganisms (GCM) 10K type strain sequencing project: providing services to taxonomists for standard genome sequencing and annotation.</title>
        <authorList>
            <consortium name="The Broad Institute Genomics Platform"/>
            <consortium name="The Broad Institute Genome Sequencing Center for Infectious Disease"/>
            <person name="Wu L."/>
            <person name="Ma J."/>
        </authorList>
    </citation>
    <scope>NUCLEOTIDE SEQUENCE [LARGE SCALE GENOMIC DNA]</scope>
    <source>
        <strain evidence="3">ZS-35-S2</strain>
    </source>
</reference>
<evidence type="ECO:0000256" key="1">
    <source>
        <dbReference type="SAM" id="Phobius"/>
    </source>
</evidence>
<evidence type="ECO:0000313" key="2">
    <source>
        <dbReference type="EMBL" id="MFC6017196.1"/>
    </source>
</evidence>
<keyword evidence="1" id="KW-0812">Transmembrane</keyword>
<keyword evidence="1" id="KW-1133">Transmembrane helix</keyword>
<proteinExistence type="predicted"/>
<keyword evidence="3" id="KW-1185">Reference proteome</keyword>
<dbReference type="Proteomes" id="UP001596203">
    <property type="component" value="Unassembled WGS sequence"/>
</dbReference>
<evidence type="ECO:0000313" key="3">
    <source>
        <dbReference type="Proteomes" id="UP001596203"/>
    </source>
</evidence>
<comment type="caution">
    <text evidence="2">The sequence shown here is derived from an EMBL/GenBank/DDBJ whole genome shotgun (WGS) entry which is preliminary data.</text>
</comment>
<feature type="transmembrane region" description="Helical" evidence="1">
    <location>
        <begin position="23"/>
        <end position="48"/>
    </location>
</feature>
<dbReference type="RefSeq" id="WP_377421278.1">
    <property type="nucleotide sequence ID" value="NZ_JBHSPR010000010.1"/>
</dbReference>
<protein>
    <submittedName>
        <fullName evidence="2">Uncharacterized protein</fullName>
    </submittedName>
</protein>
<name>A0ABW1K5Y0_9ACTN</name>
<dbReference type="EMBL" id="JBHSPR010000010">
    <property type="protein sequence ID" value="MFC6017196.1"/>
    <property type="molecule type" value="Genomic_DNA"/>
</dbReference>
<sequence>MARTAPCQHQPAGKGRNLFVSAVWWLLVALARLLRLIAIALAAAIVWLSPRVWRLLRRAVRAAWRRWQEYRHPLAVEVPGPPAITRLPHGHVLWSEVTKEPTR</sequence>
<organism evidence="2 3">
    <name type="scientific">Plantactinospora solaniradicis</name>
    <dbReference type="NCBI Taxonomy" id="1723736"/>
    <lineage>
        <taxon>Bacteria</taxon>
        <taxon>Bacillati</taxon>
        <taxon>Actinomycetota</taxon>
        <taxon>Actinomycetes</taxon>
        <taxon>Micromonosporales</taxon>
        <taxon>Micromonosporaceae</taxon>
        <taxon>Plantactinospora</taxon>
    </lineage>
</organism>